<dbReference type="InterPro" id="IPR000182">
    <property type="entry name" value="GNAT_dom"/>
</dbReference>
<dbReference type="CDD" id="cd04301">
    <property type="entry name" value="NAT_SF"/>
    <property type="match status" value="1"/>
</dbReference>
<dbReference type="PANTHER" id="PTHR43420">
    <property type="entry name" value="ACETYLTRANSFERASE"/>
    <property type="match status" value="1"/>
</dbReference>
<sequence>MDEIEAIERATLAAVPPRAQERWNGWLLAFDEGTVGRCHSAAPLVHEAPGRGTLEGLEARYAAAGLPLVLRVPELPAFAGFQAQLREAGYVRTKPTLVQTGRVGELAVPGHARVEMELASTAAADWEQVFLGEGFDPVDGASRLAILRRGRDSVFASAREAGRTVAVGAACFSGAWCGVHGMRTLAAHRGRGLAGAVLSALGAQARERGVQRCFLQVEEGNARARALYARHGFATAWAYAYWK</sequence>
<comment type="caution">
    <text evidence="4">The sequence shown here is derived from an EMBL/GenBank/DDBJ whole genome shotgun (WGS) entry which is preliminary data.</text>
</comment>
<evidence type="ECO:0000259" key="3">
    <source>
        <dbReference type="PROSITE" id="PS51186"/>
    </source>
</evidence>
<dbReference type="PROSITE" id="PS51186">
    <property type="entry name" value="GNAT"/>
    <property type="match status" value="1"/>
</dbReference>
<keyword evidence="2" id="KW-0012">Acyltransferase</keyword>
<dbReference type="SUPFAM" id="SSF55729">
    <property type="entry name" value="Acyl-CoA N-acyltransferases (Nat)"/>
    <property type="match status" value="1"/>
</dbReference>
<dbReference type="GO" id="GO:0016747">
    <property type="term" value="F:acyltransferase activity, transferring groups other than amino-acyl groups"/>
    <property type="evidence" value="ECO:0007669"/>
    <property type="project" value="InterPro"/>
</dbReference>
<dbReference type="InterPro" id="IPR056935">
    <property type="entry name" value="Rv0428c-like_C"/>
</dbReference>
<dbReference type="Gene3D" id="3.40.630.30">
    <property type="match status" value="1"/>
</dbReference>
<name>A0A936Z4Q0_9BURK</name>
<reference evidence="4 5" key="1">
    <citation type="journal article" date="2017" name="Int. J. Syst. Evol. Microbiol.">
        <title>Ramlibacter monticola sp. nov., isolated from forest soil.</title>
        <authorList>
            <person name="Chaudhary D.K."/>
            <person name="Kim J."/>
        </authorList>
    </citation>
    <scope>NUCLEOTIDE SEQUENCE [LARGE SCALE GENOMIC DNA]</scope>
    <source>
        <strain evidence="4 5">KACC 19175</strain>
    </source>
</reference>
<evidence type="ECO:0000256" key="1">
    <source>
        <dbReference type="ARBA" id="ARBA00022679"/>
    </source>
</evidence>
<gene>
    <name evidence="4" type="ORF">JJ685_27825</name>
</gene>
<dbReference type="Proteomes" id="UP000599109">
    <property type="component" value="Unassembled WGS sequence"/>
</dbReference>
<dbReference type="EMBL" id="JAEQNE010000011">
    <property type="protein sequence ID" value="MBL0394974.1"/>
    <property type="molecule type" value="Genomic_DNA"/>
</dbReference>
<proteinExistence type="predicted"/>
<dbReference type="RefSeq" id="WP_201677648.1">
    <property type="nucleotide sequence ID" value="NZ_JAEQNE010000011.1"/>
</dbReference>
<evidence type="ECO:0000313" key="5">
    <source>
        <dbReference type="Proteomes" id="UP000599109"/>
    </source>
</evidence>
<organism evidence="4 5">
    <name type="scientific">Ramlibacter monticola</name>
    <dbReference type="NCBI Taxonomy" id="1926872"/>
    <lineage>
        <taxon>Bacteria</taxon>
        <taxon>Pseudomonadati</taxon>
        <taxon>Pseudomonadota</taxon>
        <taxon>Betaproteobacteria</taxon>
        <taxon>Burkholderiales</taxon>
        <taxon>Comamonadaceae</taxon>
        <taxon>Ramlibacter</taxon>
    </lineage>
</organism>
<dbReference type="Pfam" id="PF24553">
    <property type="entry name" value="Rv0428c_C"/>
    <property type="match status" value="1"/>
</dbReference>
<dbReference type="AlphaFoldDB" id="A0A936Z4Q0"/>
<evidence type="ECO:0000256" key="2">
    <source>
        <dbReference type="ARBA" id="ARBA00023315"/>
    </source>
</evidence>
<evidence type="ECO:0000313" key="4">
    <source>
        <dbReference type="EMBL" id="MBL0394974.1"/>
    </source>
</evidence>
<accession>A0A936Z4Q0</accession>
<feature type="domain" description="N-acetyltransferase" evidence="3">
    <location>
        <begin position="116"/>
        <end position="243"/>
    </location>
</feature>
<keyword evidence="5" id="KW-1185">Reference proteome</keyword>
<dbReference type="InterPro" id="IPR050680">
    <property type="entry name" value="YpeA/RimI_acetyltransf"/>
</dbReference>
<keyword evidence="1" id="KW-0808">Transferase</keyword>
<protein>
    <submittedName>
        <fullName evidence="4">GNAT family N-acetyltransferase</fullName>
    </submittedName>
</protein>
<dbReference type="InterPro" id="IPR016181">
    <property type="entry name" value="Acyl_CoA_acyltransferase"/>
</dbReference>